<comment type="caution">
    <text evidence="9">The sequence shown here is derived from an EMBL/GenBank/DDBJ whole genome shotgun (WGS) entry which is preliminary data.</text>
</comment>
<organism evidence="9 10">
    <name type="scientific">Povalibacter uvarum</name>
    <dbReference type="NCBI Taxonomy" id="732238"/>
    <lineage>
        <taxon>Bacteria</taxon>
        <taxon>Pseudomonadati</taxon>
        <taxon>Pseudomonadota</taxon>
        <taxon>Gammaproteobacteria</taxon>
        <taxon>Steroidobacterales</taxon>
        <taxon>Steroidobacteraceae</taxon>
        <taxon>Povalibacter</taxon>
    </lineage>
</organism>
<keyword evidence="3" id="KW-1134">Transmembrane beta strand</keyword>
<keyword evidence="5 8" id="KW-0732">Signal</keyword>
<evidence type="ECO:0000256" key="5">
    <source>
        <dbReference type="ARBA" id="ARBA00022729"/>
    </source>
</evidence>
<feature type="chain" id="PRO_5032403506" evidence="8">
    <location>
        <begin position="30"/>
        <end position="453"/>
    </location>
</feature>
<protein>
    <submittedName>
        <fullName evidence="9">Long-chain fatty acid transport protein</fullName>
    </submittedName>
</protein>
<dbReference type="PANTHER" id="PTHR35093:SF3">
    <property type="entry name" value="LONG-CHAIN FATTY ACID TRANSPORT PROTEIN"/>
    <property type="match status" value="1"/>
</dbReference>
<dbReference type="RefSeq" id="WP_184334095.1">
    <property type="nucleotide sequence ID" value="NZ_JACHHZ010000004.1"/>
</dbReference>
<keyword evidence="7" id="KW-0998">Cell outer membrane</keyword>
<dbReference type="AlphaFoldDB" id="A0A841HN35"/>
<dbReference type="InterPro" id="IPR005017">
    <property type="entry name" value="OMPP1/FadL/TodX"/>
</dbReference>
<dbReference type="SUPFAM" id="SSF56935">
    <property type="entry name" value="Porins"/>
    <property type="match status" value="1"/>
</dbReference>
<keyword evidence="6" id="KW-0472">Membrane</keyword>
<evidence type="ECO:0000256" key="6">
    <source>
        <dbReference type="ARBA" id="ARBA00023136"/>
    </source>
</evidence>
<evidence type="ECO:0000256" key="1">
    <source>
        <dbReference type="ARBA" id="ARBA00004571"/>
    </source>
</evidence>
<dbReference type="Proteomes" id="UP000588068">
    <property type="component" value="Unassembled WGS sequence"/>
</dbReference>
<comment type="subcellular location">
    <subcellularLocation>
        <location evidence="1">Cell outer membrane</location>
        <topology evidence="1">Multi-pass membrane protein</topology>
    </subcellularLocation>
</comment>
<keyword evidence="10" id="KW-1185">Reference proteome</keyword>
<evidence type="ECO:0000256" key="3">
    <source>
        <dbReference type="ARBA" id="ARBA00022452"/>
    </source>
</evidence>
<reference evidence="9 10" key="1">
    <citation type="submission" date="2020-08" db="EMBL/GenBank/DDBJ databases">
        <title>Genomic Encyclopedia of Type Strains, Phase IV (KMG-IV): sequencing the most valuable type-strain genomes for metagenomic binning, comparative biology and taxonomic classification.</title>
        <authorList>
            <person name="Goeker M."/>
        </authorList>
    </citation>
    <scope>NUCLEOTIDE SEQUENCE [LARGE SCALE GENOMIC DNA]</scope>
    <source>
        <strain evidence="9 10">DSM 26723</strain>
    </source>
</reference>
<keyword evidence="4" id="KW-0812">Transmembrane</keyword>
<dbReference type="GO" id="GO:0015483">
    <property type="term" value="F:long-chain fatty acid transporting porin activity"/>
    <property type="evidence" value="ECO:0007669"/>
    <property type="project" value="TreeGrafter"/>
</dbReference>
<evidence type="ECO:0000256" key="2">
    <source>
        <dbReference type="ARBA" id="ARBA00008163"/>
    </source>
</evidence>
<evidence type="ECO:0000256" key="8">
    <source>
        <dbReference type="SAM" id="SignalP"/>
    </source>
</evidence>
<gene>
    <name evidence="9" type="ORF">HNQ60_003578</name>
</gene>
<dbReference type="Gene3D" id="2.40.160.60">
    <property type="entry name" value="Outer membrane protein transport protein (OMPP1/FadL/TodX)"/>
    <property type="match status" value="1"/>
</dbReference>
<evidence type="ECO:0000256" key="4">
    <source>
        <dbReference type="ARBA" id="ARBA00022692"/>
    </source>
</evidence>
<evidence type="ECO:0000313" key="10">
    <source>
        <dbReference type="Proteomes" id="UP000588068"/>
    </source>
</evidence>
<dbReference type="EMBL" id="JACHHZ010000004">
    <property type="protein sequence ID" value="MBB6094691.1"/>
    <property type="molecule type" value="Genomic_DNA"/>
</dbReference>
<feature type="signal peptide" evidence="8">
    <location>
        <begin position="1"/>
        <end position="29"/>
    </location>
</feature>
<dbReference type="Pfam" id="PF03349">
    <property type="entry name" value="Toluene_X"/>
    <property type="match status" value="1"/>
</dbReference>
<dbReference type="PANTHER" id="PTHR35093">
    <property type="entry name" value="OUTER MEMBRANE PROTEIN NMB0088-RELATED"/>
    <property type="match status" value="1"/>
</dbReference>
<evidence type="ECO:0000313" key="9">
    <source>
        <dbReference type="EMBL" id="MBB6094691.1"/>
    </source>
</evidence>
<accession>A0A841HN35</accession>
<evidence type="ECO:0000256" key="7">
    <source>
        <dbReference type="ARBA" id="ARBA00023237"/>
    </source>
</evidence>
<name>A0A841HN35_9GAMM</name>
<dbReference type="GO" id="GO:0009279">
    <property type="term" value="C:cell outer membrane"/>
    <property type="evidence" value="ECO:0007669"/>
    <property type="project" value="UniProtKB-SubCell"/>
</dbReference>
<sequence>MRFSQHSRHLSLRFAVGAVLLTAAAGVHASGFALLEQSASRLGTAFSGTAAAADDATTIFYNPAGMMNLDELEISAAASGVNISSQFRNGASQPALGQPLGAEGGDAGDWNAIAAAYVALPINENLAAGFAFNVPFGLKLEYDNDWMGRFQALTSEIRTFNFNPALAFRLNEHVSLGFGLNYQRILAELTNSVNYTAAIAAVSPALVPLNTGLEGNLVVRGDDAAWGFNAGVLFEFTPRTRLGLSYRSSIQYEVEGTVNFTAPTATNPTGAAIIAAASAPGGPLADSGATVDIELPDIATASLYQAIGDNVELLIDVAWTGWSSVQYLNVVRDNGVLLSGTPELWEDTWRYAIGATWKVNDAWKLRGGLAFDETPVPDETRTARLPDTERKWVAIGARWTPTTATIIDFGYAHLFSDDVPVNQNEGNTLRSGLLNGQQESAVDIISLQLGYRF</sequence>
<proteinExistence type="inferred from homology"/>
<comment type="similarity">
    <text evidence="2">Belongs to the OmpP1/FadL family.</text>
</comment>